<feature type="compositionally biased region" description="Polar residues" evidence="1">
    <location>
        <begin position="59"/>
        <end position="75"/>
    </location>
</feature>
<keyword evidence="3" id="KW-1185">Reference proteome</keyword>
<protein>
    <submittedName>
        <fullName evidence="2">Uncharacterized protein</fullName>
    </submittedName>
</protein>
<dbReference type="Proteomes" id="UP000794436">
    <property type="component" value="Unassembled WGS sequence"/>
</dbReference>
<dbReference type="EMBL" id="SPLM01000036">
    <property type="protein sequence ID" value="TMW65985.1"/>
    <property type="molecule type" value="Genomic_DNA"/>
</dbReference>
<feature type="compositionally biased region" description="Low complexity" evidence="1">
    <location>
        <begin position="111"/>
        <end position="123"/>
    </location>
</feature>
<dbReference type="AlphaFoldDB" id="A0A8K1FJE5"/>
<evidence type="ECO:0000313" key="2">
    <source>
        <dbReference type="EMBL" id="TMW65985.1"/>
    </source>
</evidence>
<organism evidence="2 3">
    <name type="scientific">Pythium oligandrum</name>
    <name type="common">Mycoparasitic fungus</name>
    <dbReference type="NCBI Taxonomy" id="41045"/>
    <lineage>
        <taxon>Eukaryota</taxon>
        <taxon>Sar</taxon>
        <taxon>Stramenopiles</taxon>
        <taxon>Oomycota</taxon>
        <taxon>Peronosporomycetes</taxon>
        <taxon>Pythiales</taxon>
        <taxon>Pythiaceae</taxon>
        <taxon>Pythium</taxon>
    </lineage>
</organism>
<feature type="region of interest" description="Disordered" evidence="1">
    <location>
        <begin position="163"/>
        <end position="202"/>
    </location>
</feature>
<evidence type="ECO:0000256" key="1">
    <source>
        <dbReference type="SAM" id="MobiDB-lite"/>
    </source>
</evidence>
<accession>A0A8K1FJE5</accession>
<name>A0A8K1FJE5_PYTOL</name>
<proteinExistence type="predicted"/>
<comment type="caution">
    <text evidence="2">The sequence shown here is derived from an EMBL/GenBank/DDBJ whole genome shotgun (WGS) entry which is preliminary data.</text>
</comment>
<feature type="region of interest" description="Disordered" evidence="1">
    <location>
        <begin position="216"/>
        <end position="266"/>
    </location>
</feature>
<dbReference type="OrthoDB" id="119108at2759"/>
<feature type="compositionally biased region" description="Basic and acidic residues" evidence="1">
    <location>
        <begin position="9"/>
        <end position="26"/>
    </location>
</feature>
<evidence type="ECO:0000313" key="3">
    <source>
        <dbReference type="Proteomes" id="UP000794436"/>
    </source>
</evidence>
<gene>
    <name evidence="2" type="ORF">Poli38472_003750</name>
</gene>
<feature type="region of interest" description="Disordered" evidence="1">
    <location>
        <begin position="1"/>
        <end position="123"/>
    </location>
</feature>
<reference evidence="2" key="1">
    <citation type="submission" date="2019-03" db="EMBL/GenBank/DDBJ databases">
        <title>Long read genome sequence of the mycoparasitic Pythium oligandrum ATCC 38472 isolated from sugarbeet rhizosphere.</title>
        <authorList>
            <person name="Gaulin E."/>
        </authorList>
    </citation>
    <scope>NUCLEOTIDE SEQUENCE</scope>
    <source>
        <strain evidence="2">ATCC 38472_TT</strain>
    </source>
</reference>
<feature type="compositionally biased region" description="Acidic residues" evidence="1">
    <location>
        <begin position="218"/>
        <end position="231"/>
    </location>
</feature>
<sequence>MASKPKHQNPHDTPDAAKKRKEEREYGQFLKAQQKLVGKKTTEEYARLRLRRRQEKPTKTPSVHQNGKQKTTKTVSCDVPLSARAPETENKAPNPTTRRVRPQSAKPVLQTTPSPATRPSTASVITGKSVCVSQLERRFYNPVPLTTHLATSQSAPRIVAAMLNPTETRSKPIVSARKPTERPASPPKPHPESRFTEDSVTESGRRHIVVYMQRLGVYEDDESDDDVDVDVGETTMTRPPQQQQPPREELHRSVNPPPRVAVRHAW</sequence>